<evidence type="ECO:0000313" key="2">
    <source>
        <dbReference type="Proteomes" id="UP001159405"/>
    </source>
</evidence>
<organism evidence="1 2">
    <name type="scientific">Porites lobata</name>
    <dbReference type="NCBI Taxonomy" id="104759"/>
    <lineage>
        <taxon>Eukaryota</taxon>
        <taxon>Metazoa</taxon>
        <taxon>Cnidaria</taxon>
        <taxon>Anthozoa</taxon>
        <taxon>Hexacorallia</taxon>
        <taxon>Scleractinia</taxon>
        <taxon>Fungiina</taxon>
        <taxon>Poritidae</taxon>
        <taxon>Porites</taxon>
    </lineage>
</organism>
<accession>A0ABN8P3P0</accession>
<gene>
    <name evidence="1" type="ORF">PLOB_00033898</name>
</gene>
<evidence type="ECO:0008006" key="3">
    <source>
        <dbReference type="Google" id="ProtNLM"/>
    </source>
</evidence>
<comment type="caution">
    <text evidence="1">The sequence shown here is derived from an EMBL/GenBank/DDBJ whole genome shotgun (WGS) entry which is preliminary data.</text>
</comment>
<proteinExistence type="predicted"/>
<dbReference type="Proteomes" id="UP001159405">
    <property type="component" value="Unassembled WGS sequence"/>
</dbReference>
<feature type="non-terminal residue" evidence="1">
    <location>
        <position position="1"/>
    </location>
</feature>
<keyword evidence="2" id="KW-1185">Reference proteome</keyword>
<reference evidence="1 2" key="1">
    <citation type="submission" date="2022-05" db="EMBL/GenBank/DDBJ databases">
        <authorList>
            <consortium name="Genoscope - CEA"/>
            <person name="William W."/>
        </authorList>
    </citation>
    <scope>NUCLEOTIDE SEQUENCE [LARGE SCALE GENOMIC DNA]</scope>
</reference>
<protein>
    <recommendedName>
        <fullName evidence="3">Topoisomerase I</fullName>
    </recommendedName>
</protein>
<sequence>DYFDKKPAALKRDIQDELCSNTDSVAKKLKEESKITFRCEVNKKQFQLNSDLAAKRKLDLVKTHLEELDSDIEKRNKRIRLTEKSAAG</sequence>
<evidence type="ECO:0000313" key="1">
    <source>
        <dbReference type="EMBL" id="CAH3129025.1"/>
    </source>
</evidence>
<dbReference type="EMBL" id="CALNXK010000046">
    <property type="protein sequence ID" value="CAH3129025.1"/>
    <property type="molecule type" value="Genomic_DNA"/>
</dbReference>
<name>A0ABN8P3P0_9CNID</name>